<evidence type="ECO:0000313" key="3">
    <source>
        <dbReference type="EMBL" id="MFC7395409.1"/>
    </source>
</evidence>
<keyword evidence="4" id="KW-1185">Reference proteome</keyword>
<dbReference type="Gene3D" id="2.40.50.140">
    <property type="entry name" value="Nucleic acid-binding proteins"/>
    <property type="match status" value="1"/>
</dbReference>
<feature type="domain" description="S1 motif" evidence="2">
    <location>
        <begin position="8"/>
        <end position="77"/>
    </location>
</feature>
<reference evidence="4" key="1">
    <citation type="journal article" date="2019" name="Int. J. Syst. Evol. Microbiol.">
        <title>The Global Catalogue of Microorganisms (GCM) 10K type strain sequencing project: providing services to taxonomists for standard genome sequencing and annotation.</title>
        <authorList>
            <consortium name="The Broad Institute Genomics Platform"/>
            <consortium name="The Broad Institute Genome Sequencing Center for Infectious Disease"/>
            <person name="Wu L."/>
            <person name="Ma J."/>
        </authorList>
    </citation>
    <scope>NUCLEOTIDE SEQUENCE [LARGE SCALE GENOMIC DNA]</scope>
    <source>
        <strain evidence="4">CGMCC 1.16305</strain>
    </source>
</reference>
<sequence>MQENFNVGDIIEGKVTGIKPFGAFVAIDDEHQGLVHISEVAHQYVKDINDFLKVGDVVKVKILTIDEEAGKISLSIRATLPKPEEKEKPQKAPRSNSHNNNKPSSAAKPGFNTLEHKLKDWLKESNERQAQLNKRLKK</sequence>
<feature type="compositionally biased region" description="Polar residues" evidence="1">
    <location>
        <begin position="93"/>
        <end position="104"/>
    </location>
</feature>
<organism evidence="3 4">
    <name type="scientific">Scopulibacillus cellulosilyticus</name>
    <dbReference type="NCBI Taxonomy" id="2665665"/>
    <lineage>
        <taxon>Bacteria</taxon>
        <taxon>Bacillati</taxon>
        <taxon>Bacillota</taxon>
        <taxon>Bacilli</taxon>
        <taxon>Bacillales</taxon>
        <taxon>Sporolactobacillaceae</taxon>
        <taxon>Scopulibacillus</taxon>
    </lineage>
</organism>
<evidence type="ECO:0000256" key="1">
    <source>
        <dbReference type="SAM" id="MobiDB-lite"/>
    </source>
</evidence>
<name>A0ABW2Q2A9_9BACL</name>
<dbReference type="Pfam" id="PF00575">
    <property type="entry name" value="S1"/>
    <property type="match status" value="1"/>
</dbReference>
<feature type="compositionally biased region" description="Basic and acidic residues" evidence="1">
    <location>
        <begin position="114"/>
        <end position="127"/>
    </location>
</feature>
<dbReference type="InterPro" id="IPR003029">
    <property type="entry name" value="S1_domain"/>
</dbReference>
<comment type="caution">
    <text evidence="3">The sequence shown here is derived from an EMBL/GenBank/DDBJ whole genome shotgun (WGS) entry which is preliminary data.</text>
</comment>
<dbReference type="PANTHER" id="PTHR10724">
    <property type="entry name" value="30S RIBOSOMAL PROTEIN S1"/>
    <property type="match status" value="1"/>
</dbReference>
<accession>A0ABW2Q2A9</accession>
<feature type="region of interest" description="Disordered" evidence="1">
    <location>
        <begin position="77"/>
        <end position="138"/>
    </location>
</feature>
<dbReference type="EMBL" id="JBHTCO010000044">
    <property type="protein sequence ID" value="MFC7395409.1"/>
    <property type="molecule type" value="Genomic_DNA"/>
</dbReference>
<dbReference type="RefSeq" id="WP_380969937.1">
    <property type="nucleotide sequence ID" value="NZ_JBHTCO010000044.1"/>
</dbReference>
<gene>
    <name evidence="3" type="primary">yugI</name>
    <name evidence="3" type="ORF">ACFQRG_21100</name>
</gene>
<dbReference type="PROSITE" id="PS50126">
    <property type="entry name" value="S1"/>
    <property type="match status" value="1"/>
</dbReference>
<proteinExistence type="predicted"/>
<dbReference type="InterPro" id="IPR050437">
    <property type="entry name" value="Ribos_protein_bS1-like"/>
</dbReference>
<evidence type="ECO:0000313" key="4">
    <source>
        <dbReference type="Proteomes" id="UP001596505"/>
    </source>
</evidence>
<dbReference type="Proteomes" id="UP001596505">
    <property type="component" value="Unassembled WGS sequence"/>
</dbReference>
<protein>
    <submittedName>
        <fullName evidence="3">S1 domain-containing post-transcriptional regulator GSP13</fullName>
    </submittedName>
</protein>
<dbReference type="NCBIfam" id="NF040579">
    <property type="entry name" value="S1_dom_CvfD"/>
    <property type="match status" value="1"/>
</dbReference>
<dbReference type="NCBIfam" id="NF005973">
    <property type="entry name" value="PRK08059.1"/>
    <property type="match status" value="1"/>
</dbReference>
<dbReference type="SMART" id="SM00316">
    <property type="entry name" value="S1"/>
    <property type="match status" value="1"/>
</dbReference>
<dbReference type="SUPFAM" id="SSF50249">
    <property type="entry name" value="Nucleic acid-binding proteins"/>
    <property type="match status" value="1"/>
</dbReference>
<dbReference type="InterPro" id="IPR012340">
    <property type="entry name" value="NA-bd_OB-fold"/>
</dbReference>
<evidence type="ECO:0000259" key="2">
    <source>
        <dbReference type="PROSITE" id="PS50126"/>
    </source>
</evidence>